<dbReference type="SUPFAM" id="SSF81383">
    <property type="entry name" value="F-box domain"/>
    <property type="match status" value="1"/>
</dbReference>
<dbReference type="InterPro" id="IPR032675">
    <property type="entry name" value="LRR_dom_sf"/>
</dbReference>
<dbReference type="HOGENOM" id="CLU_029073_1_0_1"/>
<keyword evidence="2" id="KW-1185">Reference proteome</keyword>
<dbReference type="Proteomes" id="UP000015104">
    <property type="component" value="Unassembled WGS sequence"/>
</dbReference>
<dbReference type="PANTHER" id="PTHR38926:SF5">
    <property type="entry name" value="F-BOX AND LEUCINE-RICH REPEAT PROTEIN 6"/>
    <property type="match status" value="1"/>
</dbReference>
<dbReference type="Gene3D" id="3.80.10.10">
    <property type="entry name" value="Ribonuclease Inhibitor"/>
    <property type="match status" value="1"/>
</dbReference>
<reference evidence="2" key="1">
    <citation type="submission" date="2011-08" db="EMBL/GenBank/DDBJ databases">
        <authorList>
            <person name="Rombauts S."/>
        </authorList>
    </citation>
    <scope>NUCLEOTIDE SEQUENCE</scope>
    <source>
        <strain evidence="2">London</strain>
    </source>
</reference>
<reference evidence="1" key="2">
    <citation type="submission" date="2015-06" db="UniProtKB">
        <authorList>
            <consortium name="EnsemblMetazoa"/>
        </authorList>
    </citation>
    <scope>IDENTIFICATION</scope>
</reference>
<dbReference type="InterPro" id="IPR036047">
    <property type="entry name" value="F-box-like_dom_sf"/>
</dbReference>
<dbReference type="PANTHER" id="PTHR38926">
    <property type="entry name" value="F-BOX DOMAIN CONTAINING PROTEIN, EXPRESSED"/>
    <property type="match status" value="1"/>
</dbReference>
<dbReference type="EMBL" id="CAEY01001902">
    <property type="status" value="NOT_ANNOTATED_CDS"/>
    <property type="molecule type" value="Genomic_DNA"/>
</dbReference>
<sequence>MSFNEIPDDCLLAIFDYIVNLDDLINCFKVCVKWSNLIAERTKKVKYLIGKRDYSSDYVYYQGSRRIDSTYLGTLFTNLKIAELSPKLDYKVEDAIKFVRKQESLKGLINRFVVPIEKYCGKLEMLSVANINPKNLRNSSRIKQLVIWSYSLAALERDAHHLANMERLKIQIHVPDTYYDGPVLEKLKILELSSLSFCDADFFHGFQLMDSCPNLQSAHISMNTNTWFFDETFKHEFLQDLVLQFYGLDDENDNWNNLKRLFKKFPNLKHLALKGHCIITDEHIEQLVHILPNLVLLDVSECQGVTQRAADYVKDYCKRYGRSIKFYFNGNRDEIDSDLPQLSTKHEAISRGFDFMKHCFRKIFFTLSHFLIPIDY</sequence>
<proteinExistence type="predicted"/>
<accession>T1KAB6</accession>
<dbReference type="EMBL" id="CAEY01001903">
    <property type="status" value="NOT_ANNOTATED_CDS"/>
    <property type="molecule type" value="Genomic_DNA"/>
</dbReference>
<protein>
    <submittedName>
        <fullName evidence="1">Uncharacterized protein</fullName>
    </submittedName>
</protein>
<dbReference type="Gene3D" id="1.20.1280.50">
    <property type="match status" value="1"/>
</dbReference>
<name>T1KAB6_TETUR</name>
<evidence type="ECO:0000313" key="1">
    <source>
        <dbReference type="EnsemblMetazoa" id="tetur07g07960.1"/>
    </source>
</evidence>
<evidence type="ECO:0000313" key="2">
    <source>
        <dbReference type="Proteomes" id="UP000015104"/>
    </source>
</evidence>
<dbReference type="EnsemblMetazoa" id="tetur07g07960.1">
    <property type="protein sequence ID" value="tetur07g07960.1"/>
    <property type="gene ID" value="tetur07g07960"/>
</dbReference>
<dbReference type="SUPFAM" id="SSF52047">
    <property type="entry name" value="RNI-like"/>
    <property type="match status" value="1"/>
</dbReference>
<organism evidence="1 2">
    <name type="scientific">Tetranychus urticae</name>
    <name type="common">Two-spotted spider mite</name>
    <dbReference type="NCBI Taxonomy" id="32264"/>
    <lineage>
        <taxon>Eukaryota</taxon>
        <taxon>Metazoa</taxon>
        <taxon>Ecdysozoa</taxon>
        <taxon>Arthropoda</taxon>
        <taxon>Chelicerata</taxon>
        <taxon>Arachnida</taxon>
        <taxon>Acari</taxon>
        <taxon>Acariformes</taxon>
        <taxon>Trombidiformes</taxon>
        <taxon>Prostigmata</taxon>
        <taxon>Eleutherengona</taxon>
        <taxon>Raphignathae</taxon>
        <taxon>Tetranychoidea</taxon>
        <taxon>Tetranychidae</taxon>
        <taxon>Tetranychus</taxon>
    </lineage>
</organism>
<dbReference type="AlphaFoldDB" id="T1KAB6"/>